<keyword evidence="3 6" id="KW-0460">Magnesium</keyword>
<evidence type="ECO:0000256" key="5">
    <source>
        <dbReference type="ARBA" id="ARBA00023211"/>
    </source>
</evidence>
<dbReference type="PANTHER" id="PTHR42916:SF1">
    <property type="entry name" value="PROTEIN PHYLLO, CHLOROPLASTIC"/>
    <property type="match status" value="1"/>
</dbReference>
<dbReference type="GO" id="GO:0070204">
    <property type="term" value="F:2-succinyl-5-enolpyruvyl-6-hydroxy-3-cyclohexene-1-carboxylic-acid synthase activity"/>
    <property type="evidence" value="ECO:0007669"/>
    <property type="project" value="UniProtKB-UniRule"/>
</dbReference>
<feature type="domain" description="Thiamine pyrophosphate enzyme N-terminal TPP-binding" evidence="8">
    <location>
        <begin position="12"/>
        <end position="124"/>
    </location>
</feature>
<evidence type="ECO:0000256" key="6">
    <source>
        <dbReference type="HAMAP-Rule" id="MF_01659"/>
    </source>
</evidence>
<dbReference type="HAMAP" id="MF_01659">
    <property type="entry name" value="MenD"/>
    <property type="match status" value="1"/>
</dbReference>
<protein>
    <recommendedName>
        <fullName evidence="6">2-succinyl-5-enolpyruvyl-6-hydroxy-3-cyclohexene-1-carboxylate synthase</fullName>
        <shortName evidence="6">SEPHCHC synthase</shortName>
        <ecNumber evidence="6">2.2.1.9</ecNumber>
    </recommendedName>
    <alternativeName>
        <fullName evidence="6">Menaquinone biosynthesis protein MenD</fullName>
    </alternativeName>
</protein>
<evidence type="ECO:0000313" key="11">
    <source>
        <dbReference type="Proteomes" id="UP000240739"/>
    </source>
</evidence>
<keyword evidence="5 6" id="KW-0464">Manganese</keyword>
<dbReference type="AlphaFoldDB" id="A0A2T4UBC2"/>
<comment type="pathway">
    <text evidence="6">Quinol/quinone metabolism; 1,4-dihydroxy-2-naphthoate biosynthesis; 1,4-dihydroxy-2-naphthoate from chorismate: step 2/7.</text>
</comment>
<dbReference type="PIRSF" id="PIRSF004983">
    <property type="entry name" value="MenD"/>
    <property type="match status" value="1"/>
</dbReference>
<keyword evidence="11" id="KW-1185">Reference proteome</keyword>
<accession>A0A2T4UBC2</accession>
<dbReference type="GO" id="GO:0030976">
    <property type="term" value="F:thiamine pyrophosphate binding"/>
    <property type="evidence" value="ECO:0007669"/>
    <property type="project" value="UniProtKB-UniRule"/>
</dbReference>
<evidence type="ECO:0000256" key="4">
    <source>
        <dbReference type="ARBA" id="ARBA00023052"/>
    </source>
</evidence>
<dbReference type="GO" id="GO:0000287">
    <property type="term" value="F:magnesium ion binding"/>
    <property type="evidence" value="ECO:0007669"/>
    <property type="project" value="UniProtKB-UniRule"/>
</dbReference>
<keyword evidence="4 6" id="KW-0786">Thiamine pyrophosphate</keyword>
<comment type="similarity">
    <text evidence="6">Belongs to the TPP enzyme family. MenD subfamily.</text>
</comment>
<dbReference type="InterPro" id="IPR011766">
    <property type="entry name" value="TPP_enzyme_TPP-bd"/>
</dbReference>
<evidence type="ECO:0000256" key="3">
    <source>
        <dbReference type="ARBA" id="ARBA00022842"/>
    </source>
</evidence>
<name>A0A2T4UBC2_9ACTN</name>
<dbReference type="Proteomes" id="UP000240739">
    <property type="component" value="Unassembled WGS sequence"/>
</dbReference>
<comment type="subunit">
    <text evidence="6">Homodimer.</text>
</comment>
<evidence type="ECO:0000259" key="9">
    <source>
        <dbReference type="Pfam" id="PF16582"/>
    </source>
</evidence>
<feature type="domain" description="Thiamine pyrophosphate enzyme TPP-binding" evidence="7">
    <location>
        <begin position="433"/>
        <end position="564"/>
    </location>
</feature>
<proteinExistence type="inferred from homology"/>
<dbReference type="RefSeq" id="WP_107571423.1">
    <property type="nucleotide sequence ID" value="NZ_PYYB01000006.1"/>
</dbReference>
<comment type="cofactor">
    <cofactor evidence="6">
        <name>thiamine diphosphate</name>
        <dbReference type="ChEBI" id="CHEBI:58937"/>
    </cofactor>
    <text evidence="6">Binds 1 thiamine pyrophosphate per subunit.</text>
</comment>
<dbReference type="OrthoDB" id="9791859at2"/>
<dbReference type="NCBIfam" id="TIGR00173">
    <property type="entry name" value="menD"/>
    <property type="match status" value="1"/>
</dbReference>
<dbReference type="Pfam" id="PF02775">
    <property type="entry name" value="TPP_enzyme_C"/>
    <property type="match status" value="1"/>
</dbReference>
<dbReference type="UniPathway" id="UPA01057">
    <property type="reaction ID" value="UER00164"/>
</dbReference>
<dbReference type="Pfam" id="PF02776">
    <property type="entry name" value="TPP_enzyme_N"/>
    <property type="match status" value="1"/>
</dbReference>
<dbReference type="CDD" id="cd07037">
    <property type="entry name" value="TPP_PYR_MenD"/>
    <property type="match status" value="1"/>
</dbReference>
<comment type="pathway">
    <text evidence="6">Quinol/quinone metabolism; menaquinone biosynthesis.</text>
</comment>
<keyword evidence="2 6" id="KW-0479">Metal-binding</keyword>
<evidence type="ECO:0000259" key="8">
    <source>
        <dbReference type="Pfam" id="PF02776"/>
    </source>
</evidence>
<evidence type="ECO:0000313" key="10">
    <source>
        <dbReference type="EMBL" id="PTL54148.1"/>
    </source>
</evidence>
<dbReference type="UniPathway" id="UPA00079"/>
<dbReference type="Gene3D" id="3.40.50.1220">
    <property type="entry name" value="TPP-binding domain"/>
    <property type="match status" value="1"/>
</dbReference>
<dbReference type="InterPro" id="IPR004433">
    <property type="entry name" value="MenaQ_synth_MenD"/>
</dbReference>
<dbReference type="SUPFAM" id="SSF52518">
    <property type="entry name" value="Thiamin diphosphate-binding fold (THDP-binding)"/>
    <property type="match status" value="2"/>
</dbReference>
<organism evidence="10 11">
    <name type="scientific">Paraconexibacter algicola</name>
    <dbReference type="NCBI Taxonomy" id="2133960"/>
    <lineage>
        <taxon>Bacteria</taxon>
        <taxon>Bacillati</taxon>
        <taxon>Actinomycetota</taxon>
        <taxon>Thermoleophilia</taxon>
        <taxon>Solirubrobacterales</taxon>
        <taxon>Paraconexibacteraceae</taxon>
        <taxon>Paraconexibacter</taxon>
    </lineage>
</organism>
<dbReference type="Gene3D" id="3.40.50.970">
    <property type="match status" value="2"/>
</dbReference>
<keyword evidence="1 6" id="KW-0808">Transferase</keyword>
<evidence type="ECO:0000256" key="2">
    <source>
        <dbReference type="ARBA" id="ARBA00022723"/>
    </source>
</evidence>
<keyword evidence="6" id="KW-0474">Menaquinone biosynthesis</keyword>
<dbReference type="GO" id="GO:0030145">
    <property type="term" value="F:manganese ion binding"/>
    <property type="evidence" value="ECO:0007669"/>
    <property type="project" value="UniProtKB-UniRule"/>
</dbReference>
<gene>
    <name evidence="6" type="primary">menD</name>
    <name evidence="10" type="ORF">C7Y72_22305</name>
</gene>
<comment type="caution">
    <text evidence="10">The sequence shown here is derived from an EMBL/GenBank/DDBJ whole genome shotgun (WGS) entry which is preliminary data.</text>
</comment>
<comment type="catalytic activity">
    <reaction evidence="6">
        <text>isochorismate + 2-oxoglutarate + H(+) = 5-enolpyruvoyl-6-hydroxy-2-succinyl-cyclohex-3-ene-1-carboxylate + CO2</text>
        <dbReference type="Rhea" id="RHEA:25593"/>
        <dbReference type="ChEBI" id="CHEBI:15378"/>
        <dbReference type="ChEBI" id="CHEBI:16526"/>
        <dbReference type="ChEBI" id="CHEBI:16810"/>
        <dbReference type="ChEBI" id="CHEBI:29780"/>
        <dbReference type="ChEBI" id="CHEBI:58818"/>
        <dbReference type="EC" id="2.2.1.9"/>
    </reaction>
</comment>
<dbReference type="InterPro" id="IPR032264">
    <property type="entry name" value="MenD_middle"/>
</dbReference>
<dbReference type="PANTHER" id="PTHR42916">
    <property type="entry name" value="2-SUCCINYL-5-ENOLPYRUVYL-6-HYDROXY-3-CYCLOHEXENE-1-CARBOXYLATE SYNTHASE"/>
    <property type="match status" value="1"/>
</dbReference>
<dbReference type="EC" id="2.2.1.9" evidence="6"/>
<feature type="domain" description="Menaquinone biosynthesis protein MenD middle" evidence="9">
    <location>
        <begin position="251"/>
        <end position="414"/>
    </location>
</feature>
<comment type="cofactor">
    <cofactor evidence="6">
        <name>Mg(2+)</name>
        <dbReference type="ChEBI" id="CHEBI:18420"/>
    </cofactor>
    <cofactor evidence="6">
        <name>Mn(2+)</name>
        <dbReference type="ChEBI" id="CHEBI:29035"/>
    </cofactor>
</comment>
<dbReference type="CDD" id="cd02009">
    <property type="entry name" value="TPP_SHCHC_synthase"/>
    <property type="match status" value="1"/>
</dbReference>
<dbReference type="EMBL" id="PYYB01000006">
    <property type="protein sequence ID" value="PTL54148.1"/>
    <property type="molecule type" value="Genomic_DNA"/>
</dbReference>
<comment type="function">
    <text evidence="6">Catalyzes the thiamine diphosphate-dependent decarboxylation of 2-oxoglutarate and the subsequent addition of the resulting succinic semialdehyde-thiamine pyrophosphate anion to isochorismate to yield 2-succinyl-5-enolpyruvyl-6-hydroxy-3-cyclohexene-1-carboxylate (SEPHCHC).</text>
</comment>
<dbReference type="Pfam" id="PF16582">
    <property type="entry name" value="TPP_enzyme_M_2"/>
    <property type="match status" value="1"/>
</dbReference>
<dbReference type="InterPro" id="IPR012001">
    <property type="entry name" value="Thiamin_PyroP_enz_TPP-bd_dom"/>
</dbReference>
<reference evidence="10 11" key="1">
    <citation type="submission" date="2018-03" db="EMBL/GenBank/DDBJ databases">
        <title>Aquarubrobacter algicola gen. nov., sp. nov., a novel actinobacterium isolated from shallow eutrophic lake during the end of cyanobacterial harmful algal blooms.</title>
        <authorList>
            <person name="Chun S.J."/>
        </authorList>
    </citation>
    <scope>NUCLEOTIDE SEQUENCE [LARGE SCALE GENOMIC DNA]</scope>
    <source>
        <strain evidence="10 11">Seoho-28</strain>
    </source>
</reference>
<evidence type="ECO:0000259" key="7">
    <source>
        <dbReference type="Pfam" id="PF02775"/>
    </source>
</evidence>
<evidence type="ECO:0000256" key="1">
    <source>
        <dbReference type="ARBA" id="ARBA00022679"/>
    </source>
</evidence>
<sequence length="587" mass="60932">MTATVDMYLLLRAFVDELVRGGACAAVTSPGSRSTPLVLSLVRDGRLPCVSSIDERSAGFLALGMAKASGHPAVLACTSGTAAANYLPAVIEAHESGVPLIVLTADRPPELRATGAGQTIDQLKLYGSAARWFQEVGVHDATPERLRWIRALAGRAIAVSVGAGGPAGPVHLNWPLREPLVLDGPLPEQEPGGGGRADGRAWVSVATAPTDPSGAVAPVAGLARAAARGLIVAGRDEAVPAGGWRSPSPLAAAVTALSEATGWPVLADPLSGARTGPGAIAHYEALLRHEPFAREHRPAVVLRVGDLPTSKPLRAWLAGLEAVQVAADERLRWQDPDQVADLVLPYPAAQTLAALAAAVTAGRDEPVDGTWRAAWRDADARAASAIAQTLGEELTEPRIAAELTASLPPEATLVVAASMPIRDVEWFAPVRDSPARVLANRGANGIDGTIATAYGVSAMSAGPTVLLVGDVTLAHDIGSLLTARRTGIPLTIVLLDNGGGGIFDFLPVSGEQDAYEAHVLTPTGLDPEKVADLYGLAYQPVPDLAALKLALEASLEFHGTALLHLRTDRARNVELHRQVWDAVAAVL</sequence>
<dbReference type="GO" id="GO:0009234">
    <property type="term" value="P:menaquinone biosynthetic process"/>
    <property type="evidence" value="ECO:0007669"/>
    <property type="project" value="UniProtKB-UniRule"/>
</dbReference>
<dbReference type="InterPro" id="IPR029061">
    <property type="entry name" value="THDP-binding"/>
</dbReference>